<sequence>MARPRDPAKREALLTAAAELVAQLGPTASPAKIARQAGVSAGTIFVYFPTKDDLLNTLYVHLKANLRRHIHTSPEMPWPQRMRRAWDDYIDWGFTHPLQARALAVLSASERVTPQTRAEAQTIFPEFEKWGAESRTPNSSEAVEAVGEGAPAGFLDASFYALADMVIAHGTQQAEEAAKTGSGAADNKTASAGKAGTEKTATPVAEDSELAERRERWRQAGYAMFWEYMQRQPGESYFSARLDFK</sequence>
<keyword evidence="6" id="KW-1185">Reference proteome</keyword>
<dbReference type="PANTHER" id="PTHR30055:SF222">
    <property type="entry name" value="REGULATORY PROTEIN"/>
    <property type="match status" value="1"/>
</dbReference>
<dbReference type="AlphaFoldDB" id="A0A506UKI8"/>
<keyword evidence="1 2" id="KW-0238">DNA-binding</keyword>
<feature type="domain" description="HTH tetR-type" evidence="4">
    <location>
        <begin position="7"/>
        <end position="66"/>
    </location>
</feature>
<feature type="region of interest" description="Disordered" evidence="3">
    <location>
        <begin position="177"/>
        <end position="213"/>
    </location>
</feature>
<name>A0A506UKI8_9PROT</name>
<proteinExistence type="predicted"/>
<dbReference type="Proteomes" id="UP000315037">
    <property type="component" value="Unassembled WGS sequence"/>
</dbReference>
<dbReference type="PANTHER" id="PTHR30055">
    <property type="entry name" value="HTH-TYPE TRANSCRIPTIONAL REGULATOR RUTR"/>
    <property type="match status" value="1"/>
</dbReference>
<protein>
    <submittedName>
        <fullName evidence="5">TetR/AcrR family transcriptional regulator</fullName>
    </submittedName>
</protein>
<comment type="caution">
    <text evidence="5">The sequence shown here is derived from an EMBL/GenBank/DDBJ whole genome shotgun (WGS) entry which is preliminary data.</text>
</comment>
<gene>
    <name evidence="5" type="ORF">E3202_04485</name>
</gene>
<evidence type="ECO:0000259" key="4">
    <source>
        <dbReference type="PROSITE" id="PS50977"/>
    </source>
</evidence>
<dbReference type="Pfam" id="PF00440">
    <property type="entry name" value="TetR_N"/>
    <property type="match status" value="1"/>
</dbReference>
<dbReference type="PROSITE" id="PS50977">
    <property type="entry name" value="HTH_TETR_2"/>
    <property type="match status" value="1"/>
</dbReference>
<dbReference type="InterPro" id="IPR001647">
    <property type="entry name" value="HTH_TetR"/>
</dbReference>
<evidence type="ECO:0000313" key="6">
    <source>
        <dbReference type="Proteomes" id="UP000315037"/>
    </source>
</evidence>
<accession>A0A506UKI8</accession>
<evidence type="ECO:0000256" key="1">
    <source>
        <dbReference type="ARBA" id="ARBA00023125"/>
    </source>
</evidence>
<evidence type="ECO:0000256" key="2">
    <source>
        <dbReference type="PROSITE-ProRule" id="PRU00335"/>
    </source>
</evidence>
<dbReference type="EMBL" id="SORZ01000002">
    <property type="protein sequence ID" value="TPW33857.1"/>
    <property type="molecule type" value="Genomic_DNA"/>
</dbReference>
<dbReference type="InterPro" id="IPR050109">
    <property type="entry name" value="HTH-type_TetR-like_transc_reg"/>
</dbReference>
<feature type="DNA-binding region" description="H-T-H motif" evidence="2">
    <location>
        <begin position="29"/>
        <end position="48"/>
    </location>
</feature>
<organism evidence="5 6">
    <name type="scientific">Oecophyllibacter saccharovorans</name>
    <dbReference type="NCBI Taxonomy" id="2558360"/>
    <lineage>
        <taxon>Bacteria</taxon>
        <taxon>Pseudomonadati</taxon>
        <taxon>Pseudomonadota</taxon>
        <taxon>Alphaproteobacteria</taxon>
        <taxon>Acetobacterales</taxon>
        <taxon>Acetobacteraceae</taxon>
        <taxon>Oecophyllibacter</taxon>
    </lineage>
</organism>
<dbReference type="InterPro" id="IPR009057">
    <property type="entry name" value="Homeodomain-like_sf"/>
</dbReference>
<dbReference type="Gene3D" id="1.10.357.10">
    <property type="entry name" value="Tetracycline Repressor, domain 2"/>
    <property type="match status" value="1"/>
</dbReference>
<evidence type="ECO:0000256" key="3">
    <source>
        <dbReference type="SAM" id="MobiDB-lite"/>
    </source>
</evidence>
<dbReference type="GO" id="GO:0003677">
    <property type="term" value="F:DNA binding"/>
    <property type="evidence" value="ECO:0007669"/>
    <property type="project" value="UniProtKB-UniRule"/>
</dbReference>
<dbReference type="SUPFAM" id="SSF46689">
    <property type="entry name" value="Homeodomain-like"/>
    <property type="match status" value="1"/>
</dbReference>
<dbReference type="RefSeq" id="WP_165600576.1">
    <property type="nucleotide sequence ID" value="NZ_SORZ01000002.1"/>
</dbReference>
<reference evidence="5 6" key="1">
    <citation type="submission" date="2019-03" db="EMBL/GenBank/DDBJ databases">
        <title>The complete genome sequence of Neokomagataea sp. Jb2 NBRC113641.</title>
        <authorList>
            <person name="Chua K.-O."/>
            <person name="Chan K.-G."/>
            <person name="See-Too W.-S."/>
        </authorList>
    </citation>
    <scope>NUCLEOTIDE SEQUENCE [LARGE SCALE GENOMIC DNA]</scope>
    <source>
        <strain evidence="5 6">Jb2</strain>
    </source>
</reference>
<evidence type="ECO:0000313" key="5">
    <source>
        <dbReference type="EMBL" id="TPW33857.1"/>
    </source>
</evidence>
<dbReference type="PRINTS" id="PR00455">
    <property type="entry name" value="HTHTETR"/>
</dbReference>